<name>A0A4E0RAT1_FASHE</name>
<dbReference type="AlphaFoldDB" id="A0A4E0RAT1"/>
<sequence>MLISTFRIAQPSNHLFGSVNDVIIHCLVVPAETGFWENPDETPENYAKVTLEGPLLINYERQPWNKDIGHKFSPEYEQARNMVLEQMYRVEKISTLTFRGLSIDRFRRAQGNVSVVVNLFLKKTLLLRTDLARSLLFNILADLDAPNGLDPEATKISGLSLSEVVEKSPKVVQTNVCVISLYGLVSSGDSVNPSSDYANRNTVARLIDQLTEMVENLELQFAPGNKGFWLNNAHELDKWRFKVYFYVTASSVQSLGSVKMAIIKIKSKLGNTAEHGKLRADSTKIDIEQNVKNPLPGQYFTYLDEIYPSGKSLFLEPKRNKKGNEIFETI</sequence>
<dbReference type="Proteomes" id="UP000230066">
    <property type="component" value="Unassembled WGS sequence"/>
</dbReference>
<evidence type="ECO:0000313" key="2">
    <source>
        <dbReference type="Proteomes" id="UP000230066"/>
    </source>
</evidence>
<dbReference type="EMBL" id="JXXN02001666">
    <property type="protein sequence ID" value="THD24316.1"/>
    <property type="molecule type" value="Genomic_DNA"/>
</dbReference>
<gene>
    <name evidence="1" type="ORF">D915_004812</name>
</gene>
<accession>A0A4E0RAT1</accession>
<protein>
    <submittedName>
        <fullName evidence="1">Uncharacterized protein</fullName>
    </submittedName>
</protein>
<proteinExistence type="predicted"/>
<comment type="caution">
    <text evidence="1">The sequence shown here is derived from an EMBL/GenBank/DDBJ whole genome shotgun (WGS) entry which is preliminary data.</text>
</comment>
<keyword evidence="2" id="KW-1185">Reference proteome</keyword>
<organism evidence="1 2">
    <name type="scientific">Fasciola hepatica</name>
    <name type="common">Liver fluke</name>
    <dbReference type="NCBI Taxonomy" id="6192"/>
    <lineage>
        <taxon>Eukaryota</taxon>
        <taxon>Metazoa</taxon>
        <taxon>Spiralia</taxon>
        <taxon>Lophotrochozoa</taxon>
        <taxon>Platyhelminthes</taxon>
        <taxon>Trematoda</taxon>
        <taxon>Digenea</taxon>
        <taxon>Plagiorchiida</taxon>
        <taxon>Echinostomata</taxon>
        <taxon>Echinostomatoidea</taxon>
        <taxon>Fasciolidae</taxon>
        <taxon>Fasciola</taxon>
    </lineage>
</organism>
<evidence type="ECO:0000313" key="1">
    <source>
        <dbReference type="EMBL" id="THD24316.1"/>
    </source>
</evidence>
<reference evidence="1" key="1">
    <citation type="submission" date="2019-03" db="EMBL/GenBank/DDBJ databases">
        <title>Improved annotation for the trematode Fasciola hepatica.</title>
        <authorList>
            <person name="Choi Y.-J."/>
            <person name="Martin J."/>
            <person name="Mitreva M."/>
        </authorList>
    </citation>
    <scope>NUCLEOTIDE SEQUENCE [LARGE SCALE GENOMIC DNA]</scope>
</reference>